<dbReference type="PANTHER" id="PTHR14969">
    <property type="entry name" value="SPHINGOSINE-1-PHOSPHATE PHOSPHOHYDROLASE"/>
    <property type="match status" value="1"/>
</dbReference>
<dbReference type="CDD" id="cd03392">
    <property type="entry name" value="PAP2_like_2"/>
    <property type="match status" value="1"/>
</dbReference>
<dbReference type="Gene3D" id="1.20.144.10">
    <property type="entry name" value="Phosphatidic acid phosphatase type 2/haloperoxidase"/>
    <property type="match status" value="2"/>
</dbReference>
<evidence type="ECO:0000259" key="2">
    <source>
        <dbReference type="SMART" id="SM00014"/>
    </source>
</evidence>
<feature type="transmembrane region" description="Helical" evidence="1">
    <location>
        <begin position="153"/>
        <end position="171"/>
    </location>
</feature>
<evidence type="ECO:0000313" key="3">
    <source>
        <dbReference type="EMBL" id="PZO88893.1"/>
    </source>
</evidence>
<feature type="transmembrane region" description="Helical" evidence="1">
    <location>
        <begin position="83"/>
        <end position="104"/>
    </location>
</feature>
<dbReference type="InterPro" id="IPR036938">
    <property type="entry name" value="PAP2/HPO_sf"/>
</dbReference>
<keyword evidence="1" id="KW-0812">Transmembrane</keyword>
<accession>A0A2W5A2X5</accession>
<dbReference type="Pfam" id="PF01569">
    <property type="entry name" value="PAP2"/>
    <property type="match status" value="1"/>
</dbReference>
<feature type="domain" description="Phosphatidic acid phosphatase type 2/haloperoxidase" evidence="2">
    <location>
        <begin position="109"/>
        <end position="225"/>
    </location>
</feature>
<evidence type="ECO:0000313" key="4">
    <source>
        <dbReference type="Proteomes" id="UP000249557"/>
    </source>
</evidence>
<gene>
    <name evidence="3" type="ORF">DI626_00710</name>
</gene>
<dbReference type="Proteomes" id="UP000249557">
    <property type="component" value="Unassembled WGS sequence"/>
</dbReference>
<dbReference type="EMBL" id="QFNK01000005">
    <property type="protein sequence ID" value="PZO88893.1"/>
    <property type="molecule type" value="Genomic_DNA"/>
</dbReference>
<dbReference type="PANTHER" id="PTHR14969:SF13">
    <property type="entry name" value="AT30094P"/>
    <property type="match status" value="1"/>
</dbReference>
<feature type="transmembrane region" description="Helical" evidence="1">
    <location>
        <begin position="20"/>
        <end position="39"/>
    </location>
</feature>
<dbReference type="SUPFAM" id="SSF48317">
    <property type="entry name" value="Acid phosphatase/Vanadium-dependent haloperoxidase"/>
    <property type="match status" value="1"/>
</dbReference>
<keyword evidence="1" id="KW-0472">Membrane</keyword>
<feature type="transmembrane region" description="Helical" evidence="1">
    <location>
        <begin position="210"/>
        <end position="231"/>
    </location>
</feature>
<comment type="caution">
    <text evidence="3">The sequence shown here is derived from an EMBL/GenBank/DDBJ whole genome shotgun (WGS) entry which is preliminary data.</text>
</comment>
<organism evidence="3 4">
    <name type="scientific">Micavibrio aeruginosavorus</name>
    <dbReference type="NCBI Taxonomy" id="349221"/>
    <lineage>
        <taxon>Bacteria</taxon>
        <taxon>Pseudomonadati</taxon>
        <taxon>Bdellovibrionota</taxon>
        <taxon>Bdellovibrionia</taxon>
        <taxon>Bdellovibrionales</taxon>
        <taxon>Pseudobdellovibrionaceae</taxon>
        <taxon>Micavibrio</taxon>
    </lineage>
</organism>
<proteinExistence type="predicted"/>
<protein>
    <recommendedName>
        <fullName evidence="2">Phosphatidic acid phosphatase type 2/haloperoxidase domain-containing protein</fullName>
    </recommendedName>
</protein>
<evidence type="ECO:0000256" key="1">
    <source>
        <dbReference type="SAM" id="Phobius"/>
    </source>
</evidence>
<reference evidence="3 4" key="1">
    <citation type="submission" date="2017-08" db="EMBL/GenBank/DDBJ databases">
        <title>Infants hospitalized years apart are colonized by the same room-sourced microbial strains.</title>
        <authorList>
            <person name="Brooks B."/>
            <person name="Olm M.R."/>
            <person name="Firek B.A."/>
            <person name="Baker R."/>
            <person name="Thomas B.C."/>
            <person name="Morowitz M.J."/>
            <person name="Banfield J.F."/>
        </authorList>
    </citation>
    <scope>NUCLEOTIDE SEQUENCE [LARGE SCALE GENOMIC DNA]</scope>
    <source>
        <strain evidence="3">S2_018_000_R2_104</strain>
    </source>
</reference>
<sequence>MRRKTITDFLKTTRERFPAFEPVILLCMAGIVLALMAFAEITDDVLEGETHAFDEKILMMMRDGNNPQNPWGPPWVAEMVRDISGLGGIVILALVTFGAGLYLWMLRKKGAAVFLFVTVILGTLLSNLLKHGFGRPRPDLVPHGSYIFTNSFPSGHSMMAAIVYLSIGILLARAHASYRLKLYFIFTSILITLLIGVSRVYLGVHWPTDVLAGWLAGGVFAVMAYTLEWAWQEKYFSKIKALFGKQS</sequence>
<dbReference type="SMART" id="SM00014">
    <property type="entry name" value="acidPPc"/>
    <property type="match status" value="1"/>
</dbReference>
<dbReference type="InterPro" id="IPR000326">
    <property type="entry name" value="PAP2/HPO"/>
</dbReference>
<feature type="transmembrane region" description="Helical" evidence="1">
    <location>
        <begin position="111"/>
        <end position="133"/>
    </location>
</feature>
<keyword evidence="1" id="KW-1133">Transmembrane helix</keyword>
<dbReference type="AlphaFoldDB" id="A0A2W5A2X5"/>
<name>A0A2W5A2X5_9BACT</name>
<feature type="transmembrane region" description="Helical" evidence="1">
    <location>
        <begin position="183"/>
        <end position="204"/>
    </location>
</feature>